<evidence type="ECO:0000256" key="2">
    <source>
        <dbReference type="SAM" id="Phobius"/>
    </source>
</evidence>
<protein>
    <submittedName>
        <fullName evidence="3">Uncharacterized protein</fullName>
    </submittedName>
</protein>
<keyword evidence="2" id="KW-0812">Transmembrane</keyword>
<evidence type="ECO:0000256" key="1">
    <source>
        <dbReference type="SAM" id="MobiDB-lite"/>
    </source>
</evidence>
<feature type="region of interest" description="Disordered" evidence="1">
    <location>
        <begin position="170"/>
        <end position="194"/>
    </location>
</feature>
<feature type="compositionally biased region" description="Low complexity" evidence="1">
    <location>
        <begin position="43"/>
        <end position="77"/>
    </location>
</feature>
<feature type="region of interest" description="Disordered" evidence="1">
    <location>
        <begin position="1"/>
        <end position="120"/>
    </location>
</feature>
<reference evidence="3" key="1">
    <citation type="submission" date="2020-11" db="EMBL/GenBank/DDBJ databases">
        <authorList>
            <consortium name="DOE Joint Genome Institute"/>
            <person name="Ahrendt S."/>
            <person name="Riley R."/>
            <person name="Andreopoulos W."/>
            <person name="Labutti K."/>
            <person name="Pangilinan J."/>
            <person name="Ruiz-Duenas F.J."/>
            <person name="Barrasa J.M."/>
            <person name="Sanchez-Garcia M."/>
            <person name="Camarero S."/>
            <person name="Miyauchi S."/>
            <person name="Serrano A."/>
            <person name="Linde D."/>
            <person name="Babiker R."/>
            <person name="Drula E."/>
            <person name="Ayuso-Fernandez I."/>
            <person name="Pacheco R."/>
            <person name="Padilla G."/>
            <person name="Ferreira P."/>
            <person name="Barriuso J."/>
            <person name="Kellner H."/>
            <person name="Castanera R."/>
            <person name="Alfaro M."/>
            <person name="Ramirez L."/>
            <person name="Pisabarro A.G."/>
            <person name="Kuo A."/>
            <person name="Tritt A."/>
            <person name="Lipzen A."/>
            <person name="He G."/>
            <person name="Yan M."/>
            <person name="Ng V."/>
            <person name="Cullen D."/>
            <person name="Martin F."/>
            <person name="Rosso M.-N."/>
            <person name="Henrissat B."/>
            <person name="Hibbett D."/>
            <person name="Martinez A.T."/>
            <person name="Grigoriev I.V."/>
        </authorList>
    </citation>
    <scope>NUCLEOTIDE SEQUENCE</scope>
    <source>
        <strain evidence="3">MF-IS2</strain>
    </source>
</reference>
<proteinExistence type="predicted"/>
<keyword evidence="2" id="KW-1133">Transmembrane helix</keyword>
<gene>
    <name evidence="3" type="ORF">P691DRAFT_764854</name>
</gene>
<accession>A0A9P5X1L0</accession>
<keyword evidence="2" id="KW-0472">Membrane</keyword>
<comment type="caution">
    <text evidence="3">The sequence shown here is derived from an EMBL/GenBank/DDBJ whole genome shotgun (WGS) entry which is preliminary data.</text>
</comment>
<keyword evidence="4" id="KW-1185">Reference proteome</keyword>
<dbReference type="Proteomes" id="UP000807342">
    <property type="component" value="Unassembled WGS sequence"/>
</dbReference>
<evidence type="ECO:0000313" key="4">
    <source>
        <dbReference type="Proteomes" id="UP000807342"/>
    </source>
</evidence>
<sequence length="229" mass="25568">MIIIDNSGATANDDSPKHASAPPDTQGSETGGVTECPPLYTYPQNQQPIQTISQPPTMHTQLSSLPSSSQSTRPLTRAPRIHPHPVLRIQTTPFESHTTSRTNTSNERSTLRPTPRSPDVDCARPTRHALLRFITSIFVALGILFLWLILVQGIRFFLFGGPPFWGPRSPPWHHGPRGPHSPPPRDRPQMPEVVKPSFGISRPYEAYSTRYLTPTMVTMVRRPMITADR</sequence>
<feature type="transmembrane region" description="Helical" evidence="2">
    <location>
        <begin position="129"/>
        <end position="150"/>
    </location>
</feature>
<name>A0A9P5X1L0_9AGAR</name>
<evidence type="ECO:0000313" key="3">
    <source>
        <dbReference type="EMBL" id="KAF9442813.1"/>
    </source>
</evidence>
<dbReference type="AlphaFoldDB" id="A0A9P5X1L0"/>
<organism evidence="3 4">
    <name type="scientific">Macrolepiota fuliginosa MF-IS2</name>
    <dbReference type="NCBI Taxonomy" id="1400762"/>
    <lineage>
        <taxon>Eukaryota</taxon>
        <taxon>Fungi</taxon>
        <taxon>Dikarya</taxon>
        <taxon>Basidiomycota</taxon>
        <taxon>Agaricomycotina</taxon>
        <taxon>Agaricomycetes</taxon>
        <taxon>Agaricomycetidae</taxon>
        <taxon>Agaricales</taxon>
        <taxon>Agaricineae</taxon>
        <taxon>Agaricaceae</taxon>
        <taxon>Macrolepiota</taxon>
    </lineage>
</organism>
<feature type="compositionally biased region" description="Low complexity" evidence="1">
    <location>
        <begin position="95"/>
        <end position="108"/>
    </location>
</feature>
<dbReference type="EMBL" id="MU151563">
    <property type="protein sequence ID" value="KAF9442813.1"/>
    <property type="molecule type" value="Genomic_DNA"/>
</dbReference>